<reference evidence="2" key="1">
    <citation type="journal article" date="2011" name="Nat. Biotechnol.">
        <title>The genomic sequence of the Chinese hamster ovary (CHO)-K1 cell line.</title>
        <authorList>
            <person name="Xu X."/>
            <person name="Nagarajan H."/>
            <person name="Lewis N.E."/>
            <person name="Pan S."/>
            <person name="Cai Z."/>
            <person name="Liu X."/>
            <person name="Chen W."/>
            <person name="Xie M."/>
            <person name="Wang W."/>
            <person name="Hammond S."/>
            <person name="Andersen M.R."/>
            <person name="Neff N."/>
            <person name="Passarelli B."/>
            <person name="Koh W."/>
            <person name="Fan H.C."/>
            <person name="Wang J."/>
            <person name="Gui Y."/>
            <person name="Lee K.H."/>
            <person name="Betenbaugh M.J."/>
            <person name="Quake S.R."/>
            <person name="Famili I."/>
            <person name="Palsson B.O."/>
            <person name="Wang J."/>
        </authorList>
    </citation>
    <scope>NUCLEOTIDE SEQUENCE [LARGE SCALE GENOMIC DNA]</scope>
    <source>
        <strain evidence="2">CHO K1 cell line</strain>
    </source>
</reference>
<protein>
    <submittedName>
        <fullName evidence="1">Uncharacterized protein</fullName>
    </submittedName>
</protein>
<evidence type="ECO:0000313" key="1">
    <source>
        <dbReference type="EMBL" id="EGV95156.1"/>
    </source>
</evidence>
<evidence type="ECO:0000313" key="2">
    <source>
        <dbReference type="Proteomes" id="UP000001075"/>
    </source>
</evidence>
<dbReference type="InParanoid" id="G3HUE7"/>
<gene>
    <name evidence="1" type="ORF">I79_014556</name>
</gene>
<dbReference type="Proteomes" id="UP000001075">
    <property type="component" value="Unassembled WGS sequence"/>
</dbReference>
<accession>G3HUE7</accession>
<dbReference type="AlphaFoldDB" id="G3HUE7"/>
<name>G3HUE7_CRIGR</name>
<sequence length="84" mass="9512">MIKFNVSQSKLMSMDNWRNDLKKWIPGRRSVTRLMQGVCRVPSSTMNKVNSSEASSWAPAHFFMCHDSLGSSSDSHICQPSLYS</sequence>
<dbReference type="EMBL" id="JH000735">
    <property type="protein sequence ID" value="EGV95156.1"/>
    <property type="molecule type" value="Genomic_DNA"/>
</dbReference>
<proteinExistence type="predicted"/>
<organism evidence="1 2">
    <name type="scientific">Cricetulus griseus</name>
    <name type="common">Chinese hamster</name>
    <name type="synonym">Cricetulus barabensis griseus</name>
    <dbReference type="NCBI Taxonomy" id="10029"/>
    <lineage>
        <taxon>Eukaryota</taxon>
        <taxon>Metazoa</taxon>
        <taxon>Chordata</taxon>
        <taxon>Craniata</taxon>
        <taxon>Vertebrata</taxon>
        <taxon>Euteleostomi</taxon>
        <taxon>Mammalia</taxon>
        <taxon>Eutheria</taxon>
        <taxon>Euarchontoglires</taxon>
        <taxon>Glires</taxon>
        <taxon>Rodentia</taxon>
        <taxon>Myomorpha</taxon>
        <taxon>Muroidea</taxon>
        <taxon>Cricetidae</taxon>
        <taxon>Cricetinae</taxon>
        <taxon>Cricetulus</taxon>
    </lineage>
</organism>